<dbReference type="eggNOG" id="ENOG5032VT5">
    <property type="taxonomic scope" value="Bacteria"/>
</dbReference>
<protein>
    <submittedName>
        <fullName evidence="2">Uncharacterized protein</fullName>
    </submittedName>
</protein>
<evidence type="ECO:0000313" key="2">
    <source>
        <dbReference type="EMBL" id="EET59435.1"/>
    </source>
</evidence>
<dbReference type="PROSITE" id="PS51257">
    <property type="entry name" value="PROKAR_LIPOPROTEIN"/>
    <property type="match status" value="1"/>
</dbReference>
<reference evidence="2" key="1">
    <citation type="submission" date="2009-07" db="EMBL/GenBank/DDBJ databases">
        <authorList>
            <person name="Weinstock G."/>
            <person name="Sodergren E."/>
            <person name="Clifton S."/>
            <person name="Fulton L."/>
            <person name="Fulton B."/>
            <person name="Courtney L."/>
            <person name="Fronick C."/>
            <person name="Harrison M."/>
            <person name="Strong C."/>
            <person name="Farmer C."/>
            <person name="Delahaunty K."/>
            <person name="Markovic C."/>
            <person name="Hall O."/>
            <person name="Minx P."/>
            <person name="Tomlinson C."/>
            <person name="Mitreva M."/>
            <person name="Nelson J."/>
            <person name="Hou S."/>
            <person name="Wollam A."/>
            <person name="Pepin K.H."/>
            <person name="Johnson M."/>
            <person name="Bhonagiri V."/>
            <person name="Nash W.E."/>
            <person name="Warren W."/>
            <person name="Chinwalla A."/>
            <person name="Mardis E.R."/>
            <person name="Wilson R.K."/>
        </authorList>
    </citation>
    <scope>NUCLEOTIDE SEQUENCE [LARGE SCALE GENOMIC DNA]</scope>
    <source>
        <strain evidence="2">DSM 14469</strain>
    </source>
</reference>
<evidence type="ECO:0000313" key="3">
    <source>
        <dbReference type="Proteomes" id="UP000005561"/>
    </source>
</evidence>
<feature type="signal peptide" evidence="1">
    <location>
        <begin position="1"/>
        <end position="28"/>
    </location>
</feature>
<keyword evidence="3" id="KW-1185">Reference proteome</keyword>
<dbReference type="Pfam" id="PF25682">
    <property type="entry name" value="Phage_VG64"/>
    <property type="match status" value="1"/>
</dbReference>
<organism evidence="2 3">
    <name type="scientific">Marvinbryantia formatexigens DSM 14469</name>
    <dbReference type="NCBI Taxonomy" id="478749"/>
    <lineage>
        <taxon>Bacteria</taxon>
        <taxon>Bacillati</taxon>
        <taxon>Bacillota</taxon>
        <taxon>Clostridia</taxon>
        <taxon>Lachnospirales</taxon>
        <taxon>Lachnospiraceae</taxon>
        <taxon>Marvinbryantia</taxon>
    </lineage>
</organism>
<gene>
    <name evidence="2" type="ORF">BRYFOR_08526</name>
</gene>
<comment type="caution">
    <text evidence="2">The sequence shown here is derived from an EMBL/GenBank/DDBJ whole genome shotgun (WGS) entry which is preliminary data.</text>
</comment>
<dbReference type="EMBL" id="ACCL02000018">
    <property type="protein sequence ID" value="EET59435.1"/>
    <property type="molecule type" value="Genomic_DNA"/>
</dbReference>
<evidence type="ECO:0000256" key="1">
    <source>
        <dbReference type="SAM" id="SignalP"/>
    </source>
</evidence>
<proteinExistence type="predicted"/>
<name>C6LIP6_9FIRM</name>
<sequence length="132" mass="14929">MKTKKKKIVALMLTAILAVTTLTGCTEADRVSTNISTEADNFNVIRRLTVWNARSDRAIFELVGAFSFTLEENRIIAIVETGPNEYKKHSVGLNEWTLWTVEDISGADVDKYHYEVNFLPEMIVPITFTSKD</sequence>
<dbReference type="Proteomes" id="UP000005561">
    <property type="component" value="Unassembled WGS sequence"/>
</dbReference>
<dbReference type="AlphaFoldDB" id="C6LIP6"/>
<dbReference type="RefSeq" id="WP_006863295.1">
    <property type="nucleotide sequence ID" value="NZ_ACCL02000018.1"/>
</dbReference>
<accession>C6LIP6</accession>
<feature type="chain" id="PRO_5002966329" evidence="1">
    <location>
        <begin position="29"/>
        <end position="132"/>
    </location>
</feature>
<dbReference type="InterPro" id="IPR058243">
    <property type="entry name" value="Phage_VG64"/>
</dbReference>
<keyword evidence="1" id="KW-0732">Signal</keyword>
<dbReference type="STRING" id="168384.SAMN05660368_02960"/>